<reference evidence="2 3" key="1">
    <citation type="submission" date="2019-05" db="EMBL/GenBank/DDBJ databases">
        <title>Another draft genome of Portunus trituberculatus and its Hox gene families provides insights of decapod evolution.</title>
        <authorList>
            <person name="Jeong J.-H."/>
            <person name="Song I."/>
            <person name="Kim S."/>
            <person name="Choi T."/>
            <person name="Kim D."/>
            <person name="Ryu S."/>
            <person name="Kim W."/>
        </authorList>
    </citation>
    <scope>NUCLEOTIDE SEQUENCE [LARGE SCALE GENOMIC DNA]</scope>
    <source>
        <tissue evidence="2">Muscle</tissue>
    </source>
</reference>
<feature type="region of interest" description="Disordered" evidence="1">
    <location>
        <begin position="41"/>
        <end position="66"/>
    </location>
</feature>
<sequence>MMRRWRLFKLNGRLTTTTTTTPTTTSQGRTTRRLHIHRKRIKESKAGQDTSGQRTITFPDMILHSR</sequence>
<protein>
    <submittedName>
        <fullName evidence="2">Uncharacterized protein</fullName>
    </submittedName>
</protein>
<feature type="region of interest" description="Disordered" evidence="1">
    <location>
        <begin position="14"/>
        <end position="33"/>
    </location>
</feature>
<keyword evidence="3" id="KW-1185">Reference proteome</keyword>
<comment type="caution">
    <text evidence="2">The sequence shown here is derived from an EMBL/GenBank/DDBJ whole genome shotgun (WGS) entry which is preliminary data.</text>
</comment>
<gene>
    <name evidence="2" type="ORF">E2C01_026765</name>
</gene>
<feature type="compositionally biased region" description="Low complexity" evidence="1">
    <location>
        <begin position="14"/>
        <end position="29"/>
    </location>
</feature>
<dbReference type="AlphaFoldDB" id="A0A5B7EJP0"/>
<evidence type="ECO:0000313" key="3">
    <source>
        <dbReference type="Proteomes" id="UP000324222"/>
    </source>
</evidence>
<proteinExistence type="predicted"/>
<evidence type="ECO:0000313" key="2">
    <source>
        <dbReference type="EMBL" id="MPC33416.1"/>
    </source>
</evidence>
<accession>A0A5B7EJP0</accession>
<evidence type="ECO:0000256" key="1">
    <source>
        <dbReference type="SAM" id="MobiDB-lite"/>
    </source>
</evidence>
<organism evidence="2 3">
    <name type="scientific">Portunus trituberculatus</name>
    <name type="common">Swimming crab</name>
    <name type="synonym">Neptunus trituberculatus</name>
    <dbReference type="NCBI Taxonomy" id="210409"/>
    <lineage>
        <taxon>Eukaryota</taxon>
        <taxon>Metazoa</taxon>
        <taxon>Ecdysozoa</taxon>
        <taxon>Arthropoda</taxon>
        <taxon>Crustacea</taxon>
        <taxon>Multicrustacea</taxon>
        <taxon>Malacostraca</taxon>
        <taxon>Eumalacostraca</taxon>
        <taxon>Eucarida</taxon>
        <taxon>Decapoda</taxon>
        <taxon>Pleocyemata</taxon>
        <taxon>Brachyura</taxon>
        <taxon>Eubrachyura</taxon>
        <taxon>Portunoidea</taxon>
        <taxon>Portunidae</taxon>
        <taxon>Portuninae</taxon>
        <taxon>Portunus</taxon>
    </lineage>
</organism>
<dbReference type="EMBL" id="VSRR010002830">
    <property type="protein sequence ID" value="MPC33416.1"/>
    <property type="molecule type" value="Genomic_DNA"/>
</dbReference>
<name>A0A5B7EJP0_PORTR</name>
<dbReference type="Proteomes" id="UP000324222">
    <property type="component" value="Unassembled WGS sequence"/>
</dbReference>
<feature type="compositionally biased region" description="Polar residues" evidence="1">
    <location>
        <begin position="47"/>
        <end position="56"/>
    </location>
</feature>